<dbReference type="Pfam" id="PF10607">
    <property type="entry name" value="CTLH"/>
    <property type="match status" value="1"/>
</dbReference>
<protein>
    <recommendedName>
        <fullName evidence="6">Protein SSH4</fullName>
    </recommendedName>
</protein>
<evidence type="ECO:0000256" key="1">
    <source>
        <dbReference type="SAM" id="MobiDB-lite"/>
    </source>
</evidence>
<feature type="compositionally biased region" description="Polar residues" evidence="1">
    <location>
        <begin position="161"/>
        <end position="173"/>
    </location>
</feature>
<feature type="compositionally biased region" description="Basic and acidic residues" evidence="1">
    <location>
        <begin position="599"/>
        <end position="610"/>
    </location>
</feature>
<dbReference type="InterPro" id="IPR035782">
    <property type="entry name" value="SPRY_RanBP9/10"/>
</dbReference>
<feature type="compositionally biased region" description="Polar residues" evidence="1">
    <location>
        <begin position="117"/>
        <end position="129"/>
    </location>
</feature>
<gene>
    <name evidence="4" type="ORF">BGZ80_004814</name>
</gene>
<feature type="compositionally biased region" description="Low complexity" evidence="1">
    <location>
        <begin position="130"/>
        <end position="152"/>
    </location>
</feature>
<sequence>MSLPDHHSSATPTNVTNEDHTVLSGNESTNAQSQLSRSQTPTPLSPTLILPPATTPTTAAATETAAPSSTTTLRTSIGADSEQSSLSPPVTSMDTEVLSDTEVPSVSVRQDLLSSIRANAGNPPSNVLISTATPTWPSSSSRTHTSLSLATTGRRYPQPPLRSSQLGASQQHSPRAPLPLPEREDSSRPRAITFGTLKKASMSHRTPSFIPTEKKSKMVALPSYLQYTTFKQHFQPEGGIGEHGLGSSLDREHSKRRRLLTDTSRRRHTHIHHDSDSSVSSSGDSSSGSSSSSGSDSSYENDSTFTPKSERPGKHDTDASSIRANRHIPPQCGVYYYEVLIKSKGQQGDWRWEPQSWGYHGDDGNSFEGCGNGRPFGPVFTTGDTIGCGVNFRDMSLFFTKNGVHLGVAFRNLKGTLYPTVGMRTAGEIIEANFGQREFVFDIDNYVKNEKVEAWQLLERSIQAAIVEKKQLGNISQNLSQLVLSYMIHHGYSESAKQLAGDLALQSSQSQGPTGTISSQAQIDSTNCLPMIADSEKRKVIRNKILAGEIDKAMELLEKHYPGITADYGDMLLQLRCRKFVEMVSLASTPLRKLDQGECKKGDTKGKSTELMDVDQDPSIKPSSSMEADQEDLEGLGMLKDAIKYGQFLQEHYKDNRRRSVQDMLVDAFSVLAYTDVEKQPGSESSHQAKSITREKVANTVNRAILSSQNQPTTAPIETLYRQTTAIMSELTSLGVGAAAFYDVDRDCLE</sequence>
<keyword evidence="5" id="KW-1185">Reference proteome</keyword>
<feature type="region of interest" description="Disordered" evidence="1">
    <location>
        <begin position="1"/>
        <end position="103"/>
    </location>
</feature>
<dbReference type="InterPro" id="IPR013320">
    <property type="entry name" value="ConA-like_dom_sf"/>
</dbReference>
<feature type="region of interest" description="Disordered" evidence="1">
    <location>
        <begin position="599"/>
        <end position="627"/>
    </location>
</feature>
<reference evidence="4" key="1">
    <citation type="journal article" date="2020" name="Fungal Divers.">
        <title>Resolving the Mortierellaceae phylogeny through synthesis of multi-gene phylogenetics and phylogenomics.</title>
        <authorList>
            <person name="Vandepol N."/>
            <person name="Liber J."/>
            <person name="Desiro A."/>
            <person name="Na H."/>
            <person name="Kennedy M."/>
            <person name="Barry K."/>
            <person name="Grigoriev I.V."/>
            <person name="Miller A.N."/>
            <person name="O'Donnell K."/>
            <person name="Stajich J.E."/>
            <person name="Bonito G."/>
        </authorList>
    </citation>
    <scope>NUCLEOTIDE SEQUENCE</scope>
    <source>
        <strain evidence="4">NRRL 2769</strain>
    </source>
</reference>
<dbReference type="InterPro" id="IPR024964">
    <property type="entry name" value="CTLH/CRA"/>
</dbReference>
<dbReference type="PANTHER" id="PTHR12864">
    <property type="entry name" value="RAN BINDING PROTEIN 9-RELATED"/>
    <property type="match status" value="1"/>
</dbReference>
<dbReference type="InterPro" id="IPR006595">
    <property type="entry name" value="CTLH_C"/>
</dbReference>
<feature type="domain" description="B30.2/SPRY" evidence="2">
    <location>
        <begin position="248"/>
        <end position="439"/>
    </location>
</feature>
<feature type="region of interest" description="Disordered" evidence="1">
    <location>
        <begin position="236"/>
        <end position="324"/>
    </location>
</feature>
<dbReference type="PROSITE" id="PS50188">
    <property type="entry name" value="B302_SPRY"/>
    <property type="match status" value="1"/>
</dbReference>
<feature type="compositionally biased region" description="Polar residues" evidence="1">
    <location>
        <begin position="81"/>
        <end position="94"/>
    </location>
</feature>
<dbReference type="PROSITE" id="PS50897">
    <property type="entry name" value="CTLH"/>
    <property type="match status" value="1"/>
</dbReference>
<evidence type="ECO:0000313" key="4">
    <source>
        <dbReference type="EMBL" id="KAG0020088.1"/>
    </source>
</evidence>
<dbReference type="SMART" id="SM00449">
    <property type="entry name" value="SPRY"/>
    <property type="match status" value="1"/>
</dbReference>
<dbReference type="Proteomes" id="UP000703661">
    <property type="component" value="Unassembled WGS sequence"/>
</dbReference>
<dbReference type="CDD" id="cd12909">
    <property type="entry name" value="SPRY_RanBP9_10"/>
    <property type="match status" value="1"/>
</dbReference>
<evidence type="ECO:0000259" key="2">
    <source>
        <dbReference type="PROSITE" id="PS50188"/>
    </source>
</evidence>
<proteinExistence type="predicted"/>
<name>A0A9P6T2Z2_9FUNG</name>
<dbReference type="SMART" id="SM00668">
    <property type="entry name" value="CTLH"/>
    <property type="match status" value="1"/>
</dbReference>
<feature type="compositionally biased region" description="Polar residues" evidence="1">
    <location>
        <begin position="23"/>
        <end position="39"/>
    </location>
</feature>
<dbReference type="InterPro" id="IPR001870">
    <property type="entry name" value="B30.2/SPRY"/>
</dbReference>
<feature type="compositionally biased region" description="Basic and acidic residues" evidence="1">
    <location>
        <begin position="308"/>
        <end position="318"/>
    </location>
</feature>
<feature type="compositionally biased region" description="Basic and acidic residues" evidence="1">
    <location>
        <begin position="249"/>
        <end position="264"/>
    </location>
</feature>
<dbReference type="SMART" id="SM00757">
    <property type="entry name" value="CRA"/>
    <property type="match status" value="1"/>
</dbReference>
<feature type="compositionally biased region" description="Low complexity" evidence="1">
    <location>
        <begin position="40"/>
        <end position="73"/>
    </location>
</feature>
<evidence type="ECO:0000259" key="3">
    <source>
        <dbReference type="PROSITE" id="PS50897"/>
    </source>
</evidence>
<dbReference type="EMBL" id="JAAAID010000241">
    <property type="protein sequence ID" value="KAG0020088.1"/>
    <property type="molecule type" value="Genomic_DNA"/>
</dbReference>
<accession>A0A9P6T2Z2</accession>
<dbReference type="InterPro" id="IPR003877">
    <property type="entry name" value="SPRY_dom"/>
</dbReference>
<dbReference type="InterPro" id="IPR043136">
    <property type="entry name" value="B30.2/SPRY_sf"/>
</dbReference>
<dbReference type="Gene3D" id="2.60.120.920">
    <property type="match status" value="1"/>
</dbReference>
<evidence type="ECO:0008006" key="6">
    <source>
        <dbReference type="Google" id="ProtNLM"/>
    </source>
</evidence>
<feature type="compositionally biased region" description="Low complexity" evidence="1">
    <location>
        <begin position="277"/>
        <end position="298"/>
    </location>
</feature>
<dbReference type="InterPro" id="IPR013144">
    <property type="entry name" value="CRA_dom"/>
</dbReference>
<dbReference type="Pfam" id="PF00622">
    <property type="entry name" value="SPRY"/>
    <property type="match status" value="1"/>
</dbReference>
<feature type="domain" description="CTLH" evidence="3">
    <location>
        <begin position="534"/>
        <end position="591"/>
    </location>
</feature>
<dbReference type="SUPFAM" id="SSF49899">
    <property type="entry name" value="Concanavalin A-like lectins/glucanases"/>
    <property type="match status" value="1"/>
</dbReference>
<feature type="region of interest" description="Disordered" evidence="1">
    <location>
        <begin position="117"/>
        <end position="189"/>
    </location>
</feature>
<dbReference type="InterPro" id="IPR050618">
    <property type="entry name" value="Ubq-SigPath_Reg"/>
</dbReference>
<organism evidence="4 5">
    <name type="scientific">Entomortierella chlamydospora</name>
    <dbReference type="NCBI Taxonomy" id="101097"/>
    <lineage>
        <taxon>Eukaryota</taxon>
        <taxon>Fungi</taxon>
        <taxon>Fungi incertae sedis</taxon>
        <taxon>Mucoromycota</taxon>
        <taxon>Mortierellomycotina</taxon>
        <taxon>Mortierellomycetes</taxon>
        <taxon>Mortierellales</taxon>
        <taxon>Mortierellaceae</taxon>
        <taxon>Entomortierella</taxon>
    </lineage>
</organism>
<comment type="caution">
    <text evidence="4">The sequence shown here is derived from an EMBL/GenBank/DDBJ whole genome shotgun (WGS) entry which is preliminary data.</text>
</comment>
<dbReference type="AlphaFoldDB" id="A0A9P6T2Z2"/>
<evidence type="ECO:0000313" key="5">
    <source>
        <dbReference type="Proteomes" id="UP000703661"/>
    </source>
</evidence>